<dbReference type="PROSITE" id="PS50977">
    <property type="entry name" value="HTH_TETR_2"/>
    <property type="match status" value="1"/>
</dbReference>
<dbReference type="PANTHER" id="PTHR30055:SF234">
    <property type="entry name" value="HTH-TYPE TRANSCRIPTIONAL REGULATOR BETI"/>
    <property type="match status" value="1"/>
</dbReference>
<dbReference type="InterPro" id="IPR050109">
    <property type="entry name" value="HTH-type_TetR-like_transc_reg"/>
</dbReference>
<evidence type="ECO:0000313" key="7">
    <source>
        <dbReference type="Proteomes" id="UP000333828"/>
    </source>
</evidence>
<feature type="DNA-binding region" description="H-T-H motif" evidence="4">
    <location>
        <begin position="30"/>
        <end position="49"/>
    </location>
</feature>
<dbReference type="GO" id="GO:0003700">
    <property type="term" value="F:DNA-binding transcription factor activity"/>
    <property type="evidence" value="ECO:0007669"/>
    <property type="project" value="TreeGrafter"/>
</dbReference>
<dbReference type="Pfam" id="PF00440">
    <property type="entry name" value="TetR_N"/>
    <property type="match status" value="1"/>
</dbReference>
<reference evidence="6 7" key="1">
    <citation type="submission" date="2019-08" db="EMBL/GenBank/DDBJ databases">
        <authorList>
            <person name="Peeters C."/>
        </authorList>
    </citation>
    <scope>NUCLEOTIDE SEQUENCE [LARGE SCALE GENOMIC DNA]</scope>
    <source>
        <strain evidence="6 7">LMG 31115</strain>
    </source>
</reference>
<keyword evidence="3" id="KW-0804">Transcription</keyword>
<name>A0A5E4U2X5_9BURK</name>
<dbReference type="Proteomes" id="UP000333828">
    <property type="component" value="Unassembled WGS sequence"/>
</dbReference>
<dbReference type="SUPFAM" id="SSF46689">
    <property type="entry name" value="Homeodomain-like"/>
    <property type="match status" value="1"/>
</dbReference>
<organism evidence="6 7">
    <name type="scientific">Pandoraea iniqua</name>
    <dbReference type="NCBI Taxonomy" id="2508288"/>
    <lineage>
        <taxon>Bacteria</taxon>
        <taxon>Pseudomonadati</taxon>
        <taxon>Pseudomonadota</taxon>
        <taxon>Betaproteobacteria</taxon>
        <taxon>Burkholderiales</taxon>
        <taxon>Burkholderiaceae</taxon>
        <taxon>Pandoraea</taxon>
    </lineage>
</organism>
<dbReference type="PANTHER" id="PTHR30055">
    <property type="entry name" value="HTH-TYPE TRANSCRIPTIONAL REGULATOR RUTR"/>
    <property type="match status" value="1"/>
</dbReference>
<dbReference type="RefSeq" id="WP_150683728.1">
    <property type="nucleotide sequence ID" value="NZ_CABPSI010000002.1"/>
</dbReference>
<keyword evidence="2 4" id="KW-0238">DNA-binding</keyword>
<dbReference type="EMBL" id="CABPSI010000002">
    <property type="protein sequence ID" value="VVD94071.1"/>
    <property type="molecule type" value="Genomic_DNA"/>
</dbReference>
<gene>
    <name evidence="6" type="ORF">PIN31115_01754</name>
</gene>
<accession>A0A5E4U2X5</accession>
<sequence length="185" mass="20326">MPKPTKAEINADIIERAAGLFARHGFEQTSLQQIADAVNYSKAGLLHHFPSKLAIYEAAVGVVRNHMIELRERVKGIPVGIERDRVLVDDALQFTYDWPGVSAFSNRISDNAPDGDPALIEIGMILYEALGIDLTKLDLERIVRVTSAFAGLGATALQAVRADQKREWRPIITQAAMDALGHGKR</sequence>
<dbReference type="InterPro" id="IPR001647">
    <property type="entry name" value="HTH_TetR"/>
</dbReference>
<feature type="domain" description="HTH tetR-type" evidence="5">
    <location>
        <begin position="7"/>
        <end position="67"/>
    </location>
</feature>
<evidence type="ECO:0000313" key="6">
    <source>
        <dbReference type="EMBL" id="VVD94071.1"/>
    </source>
</evidence>
<dbReference type="PRINTS" id="PR00455">
    <property type="entry name" value="HTHTETR"/>
</dbReference>
<proteinExistence type="predicted"/>
<protein>
    <submittedName>
        <fullName evidence="6">TetR family transcriptional regulator</fullName>
    </submittedName>
</protein>
<evidence type="ECO:0000256" key="1">
    <source>
        <dbReference type="ARBA" id="ARBA00023015"/>
    </source>
</evidence>
<dbReference type="AlphaFoldDB" id="A0A5E4U2X5"/>
<dbReference type="InterPro" id="IPR009057">
    <property type="entry name" value="Homeodomain-like_sf"/>
</dbReference>
<evidence type="ECO:0000256" key="3">
    <source>
        <dbReference type="ARBA" id="ARBA00023163"/>
    </source>
</evidence>
<evidence type="ECO:0000259" key="5">
    <source>
        <dbReference type="PROSITE" id="PS50977"/>
    </source>
</evidence>
<evidence type="ECO:0000256" key="4">
    <source>
        <dbReference type="PROSITE-ProRule" id="PRU00335"/>
    </source>
</evidence>
<dbReference type="Gene3D" id="1.10.357.10">
    <property type="entry name" value="Tetracycline Repressor, domain 2"/>
    <property type="match status" value="1"/>
</dbReference>
<keyword evidence="1" id="KW-0805">Transcription regulation</keyword>
<evidence type="ECO:0000256" key="2">
    <source>
        <dbReference type="ARBA" id="ARBA00023125"/>
    </source>
</evidence>
<keyword evidence="7" id="KW-1185">Reference proteome</keyword>
<dbReference type="GO" id="GO:0000976">
    <property type="term" value="F:transcription cis-regulatory region binding"/>
    <property type="evidence" value="ECO:0007669"/>
    <property type="project" value="TreeGrafter"/>
</dbReference>